<dbReference type="Proteomes" id="UP000203589">
    <property type="component" value="Chromosome"/>
</dbReference>
<dbReference type="RefSeq" id="WP_157733422.1">
    <property type="nucleotide sequence ID" value="NZ_CP022540.1"/>
</dbReference>
<proteinExistence type="predicted"/>
<sequence length="71" mass="7981">MTTVTESHIPQTSLIGGLFRFLTETVGAFSRARSAAAEFEFLTSLSDEELTDRGLDRDMIVDRVNQRFLGR</sequence>
<accession>A0A222E275</accession>
<organism evidence="1 2">
    <name type="scientific">Antarctobacter heliothermus</name>
    <dbReference type="NCBI Taxonomy" id="74033"/>
    <lineage>
        <taxon>Bacteria</taxon>
        <taxon>Pseudomonadati</taxon>
        <taxon>Pseudomonadota</taxon>
        <taxon>Alphaproteobacteria</taxon>
        <taxon>Rhodobacterales</taxon>
        <taxon>Roseobacteraceae</taxon>
        <taxon>Antarctobacter</taxon>
    </lineage>
</organism>
<evidence type="ECO:0008006" key="3">
    <source>
        <dbReference type="Google" id="ProtNLM"/>
    </source>
</evidence>
<gene>
    <name evidence="1" type="ORF">ANTHELSMS3_01359</name>
</gene>
<evidence type="ECO:0000313" key="1">
    <source>
        <dbReference type="EMBL" id="ASP20061.1"/>
    </source>
</evidence>
<name>A0A222E275_9RHOB</name>
<keyword evidence="2" id="KW-1185">Reference proteome</keyword>
<dbReference type="AlphaFoldDB" id="A0A222E275"/>
<reference evidence="1 2" key="1">
    <citation type="submission" date="2017-07" db="EMBL/GenBank/DDBJ databases">
        <title>Genome Sequence of Antarctobacter heliothermus Strain SMS3 Isolated from a culture of the Diatom Skeletonema marinoi.</title>
        <authorList>
            <person name="Topel M."/>
            <person name="Pinder M.I.M."/>
            <person name="Johansson O.N."/>
            <person name="Kourtchenko O."/>
            <person name="Godhe A."/>
            <person name="Clarke A.K."/>
        </authorList>
    </citation>
    <scope>NUCLEOTIDE SEQUENCE [LARGE SCALE GENOMIC DNA]</scope>
    <source>
        <strain evidence="1 2">SMS3</strain>
    </source>
</reference>
<protein>
    <recommendedName>
        <fullName evidence="3">DUF1127 domain-containing protein</fullName>
    </recommendedName>
</protein>
<dbReference type="KEGG" id="aht:ANTHELSMS3_01359"/>
<dbReference type="EMBL" id="CP022540">
    <property type="protein sequence ID" value="ASP20061.1"/>
    <property type="molecule type" value="Genomic_DNA"/>
</dbReference>
<evidence type="ECO:0000313" key="2">
    <source>
        <dbReference type="Proteomes" id="UP000203589"/>
    </source>
</evidence>